<organism evidence="2 3">
    <name type="scientific">Halobacteriovorax vibrionivorans</name>
    <dbReference type="NCBI Taxonomy" id="2152716"/>
    <lineage>
        <taxon>Bacteria</taxon>
        <taxon>Pseudomonadati</taxon>
        <taxon>Bdellovibrionota</taxon>
        <taxon>Bacteriovoracia</taxon>
        <taxon>Bacteriovoracales</taxon>
        <taxon>Halobacteriovoraceae</taxon>
        <taxon>Halobacteriovorax</taxon>
    </lineage>
</organism>
<sequence>MIIECPVSLGELVDKMTILKIKTERIEDPERVKLAQQEYDQLAKRLNELNLEGLDKYMSELKEINEKLWVIEDDIRIKEKEGDFGEGFISLARSVYVTNDLRFKVKNSINMSYNSGIKEVKSYK</sequence>
<dbReference type="RefSeq" id="WP_115361549.1">
    <property type="nucleotide sequence ID" value="NZ_QDKL01000002.1"/>
</dbReference>
<evidence type="ECO:0000256" key="1">
    <source>
        <dbReference type="SAM" id="Coils"/>
    </source>
</evidence>
<name>A0ABY0IFR5_9BACT</name>
<protein>
    <submittedName>
        <fullName evidence="2">Uncharacterized protein</fullName>
    </submittedName>
</protein>
<gene>
    <name evidence="2" type="ORF">DAY19_08900</name>
</gene>
<comment type="caution">
    <text evidence="2">The sequence shown here is derived from an EMBL/GenBank/DDBJ whole genome shotgun (WGS) entry which is preliminary data.</text>
</comment>
<dbReference type="EMBL" id="QDKL01000002">
    <property type="protein sequence ID" value="RZF21797.1"/>
    <property type="molecule type" value="Genomic_DNA"/>
</dbReference>
<proteinExistence type="predicted"/>
<keyword evidence="1" id="KW-0175">Coiled coil</keyword>
<keyword evidence="3" id="KW-1185">Reference proteome</keyword>
<evidence type="ECO:0000313" key="3">
    <source>
        <dbReference type="Proteomes" id="UP000443582"/>
    </source>
</evidence>
<dbReference type="Proteomes" id="UP000443582">
    <property type="component" value="Unassembled WGS sequence"/>
</dbReference>
<feature type="coiled-coil region" evidence="1">
    <location>
        <begin position="32"/>
        <end position="74"/>
    </location>
</feature>
<reference evidence="3" key="1">
    <citation type="journal article" date="2019" name="Int. J. Syst. Evol. Microbiol.">
        <title>Halobacteriovorax valvorus sp. nov., a novel prokaryotic predator isolated from coastal seawater of China.</title>
        <authorList>
            <person name="Chen M.-X."/>
        </authorList>
    </citation>
    <scope>NUCLEOTIDE SEQUENCE [LARGE SCALE GENOMIC DNA]</scope>
    <source>
        <strain evidence="3">BL9</strain>
    </source>
</reference>
<evidence type="ECO:0000313" key="2">
    <source>
        <dbReference type="EMBL" id="RZF21797.1"/>
    </source>
</evidence>
<accession>A0ABY0IFR5</accession>
<dbReference type="Pfam" id="PF19662">
    <property type="entry name" value="DUF6165"/>
    <property type="match status" value="1"/>
</dbReference>
<dbReference type="InterPro" id="IPR046163">
    <property type="entry name" value="DUF6165"/>
</dbReference>